<evidence type="ECO:0000256" key="6">
    <source>
        <dbReference type="SAM" id="MobiDB-lite"/>
    </source>
</evidence>
<dbReference type="PANTHER" id="PTHR35369:SF2">
    <property type="entry name" value="BLR3025 PROTEIN"/>
    <property type="match status" value="1"/>
</dbReference>
<name>A0ABY4TTA5_9SPHN</name>
<organism evidence="10 11">
    <name type="scientific">Sphingomonas donggukensis</name>
    <dbReference type="NCBI Taxonomy" id="2949093"/>
    <lineage>
        <taxon>Bacteria</taxon>
        <taxon>Pseudomonadati</taxon>
        <taxon>Pseudomonadota</taxon>
        <taxon>Alphaproteobacteria</taxon>
        <taxon>Sphingomonadales</taxon>
        <taxon>Sphingomonadaceae</taxon>
        <taxon>Sphingomonas</taxon>
    </lineage>
</organism>
<dbReference type="PANTHER" id="PTHR35369">
    <property type="entry name" value="BLR3025 PROTEIN-RELATED"/>
    <property type="match status" value="1"/>
</dbReference>
<comment type="subunit">
    <text evidence="1">Monomer.</text>
</comment>
<evidence type="ECO:0000256" key="5">
    <source>
        <dbReference type="ARBA" id="ARBA00049244"/>
    </source>
</evidence>
<dbReference type="Pfam" id="PF11799">
    <property type="entry name" value="IMS_C"/>
    <property type="match status" value="1"/>
</dbReference>
<evidence type="ECO:0000256" key="4">
    <source>
        <dbReference type="ARBA" id="ARBA00025589"/>
    </source>
</evidence>
<dbReference type="InterPro" id="IPR045443">
    <property type="entry name" value="DUF6504"/>
</dbReference>
<dbReference type="SUPFAM" id="SSF56672">
    <property type="entry name" value="DNA/RNA polymerases"/>
    <property type="match status" value="1"/>
</dbReference>
<dbReference type="CDD" id="cd03468">
    <property type="entry name" value="PolY_like"/>
    <property type="match status" value="1"/>
</dbReference>
<feature type="domain" description="DUF6504" evidence="9">
    <location>
        <begin position="659"/>
        <end position="737"/>
    </location>
</feature>
<proteinExistence type="predicted"/>
<dbReference type="EMBL" id="CP098401">
    <property type="protein sequence ID" value="URW75638.1"/>
    <property type="molecule type" value="Genomic_DNA"/>
</dbReference>
<dbReference type="RefSeq" id="WP_250752050.1">
    <property type="nucleotide sequence ID" value="NZ_CP098401.1"/>
</dbReference>
<feature type="region of interest" description="Disordered" evidence="6">
    <location>
        <begin position="594"/>
        <end position="627"/>
    </location>
</feature>
<dbReference type="InterPro" id="IPR017961">
    <property type="entry name" value="DNA_pol_Y-fam_little_finger"/>
</dbReference>
<accession>A0ABY4TTA5</accession>
<feature type="compositionally biased region" description="Basic and acidic residues" evidence="6">
    <location>
        <begin position="614"/>
        <end position="627"/>
    </location>
</feature>
<feature type="compositionally biased region" description="Low complexity" evidence="6">
    <location>
        <begin position="57"/>
        <end position="73"/>
    </location>
</feature>
<evidence type="ECO:0000256" key="3">
    <source>
        <dbReference type="ARBA" id="ARBA00022763"/>
    </source>
</evidence>
<evidence type="ECO:0000313" key="11">
    <source>
        <dbReference type="Proteomes" id="UP001055580"/>
    </source>
</evidence>
<dbReference type="Pfam" id="PF20114">
    <property type="entry name" value="DUF6504"/>
    <property type="match status" value="1"/>
</dbReference>
<protein>
    <recommendedName>
        <fullName evidence="2">DNA-directed DNA polymerase</fullName>
        <ecNumber evidence="2">2.7.7.7</ecNumber>
    </recommendedName>
</protein>
<dbReference type="InterPro" id="IPR050356">
    <property type="entry name" value="SulA_CellDiv_inhibitor"/>
</dbReference>
<comment type="catalytic activity">
    <reaction evidence="5">
        <text>DNA(n) + a 2'-deoxyribonucleoside 5'-triphosphate = DNA(n+1) + diphosphate</text>
        <dbReference type="Rhea" id="RHEA:22508"/>
        <dbReference type="Rhea" id="RHEA-COMP:17339"/>
        <dbReference type="Rhea" id="RHEA-COMP:17340"/>
        <dbReference type="ChEBI" id="CHEBI:33019"/>
        <dbReference type="ChEBI" id="CHEBI:61560"/>
        <dbReference type="ChEBI" id="CHEBI:173112"/>
        <dbReference type="EC" id="2.7.7.7"/>
    </reaction>
</comment>
<evidence type="ECO:0000259" key="9">
    <source>
        <dbReference type="Pfam" id="PF20114"/>
    </source>
</evidence>
<reference evidence="10" key="1">
    <citation type="submission" date="2022-05" db="EMBL/GenBank/DDBJ databases">
        <title>Sphingomonas sp. strain RMG20 Genome sequencing and assembly.</title>
        <authorList>
            <person name="Kim I."/>
        </authorList>
    </citation>
    <scope>NUCLEOTIDE SEQUENCE</scope>
    <source>
        <strain evidence="10">RMG20</strain>
    </source>
</reference>
<keyword evidence="3" id="KW-0227">DNA damage</keyword>
<dbReference type="InterPro" id="IPR043502">
    <property type="entry name" value="DNA/RNA_pol_sf"/>
</dbReference>
<evidence type="ECO:0000256" key="2">
    <source>
        <dbReference type="ARBA" id="ARBA00012417"/>
    </source>
</evidence>
<gene>
    <name evidence="10" type="ORF">M9980_14140</name>
</gene>
<dbReference type="Gene3D" id="3.40.1170.60">
    <property type="match status" value="1"/>
</dbReference>
<feature type="region of interest" description="Disordered" evidence="6">
    <location>
        <begin position="23"/>
        <end position="95"/>
    </location>
</feature>
<dbReference type="InterPro" id="IPR001126">
    <property type="entry name" value="UmuC"/>
</dbReference>
<evidence type="ECO:0000256" key="1">
    <source>
        <dbReference type="ARBA" id="ARBA00011245"/>
    </source>
</evidence>
<keyword evidence="11" id="KW-1185">Reference proteome</keyword>
<feature type="region of interest" description="Disordered" evidence="6">
    <location>
        <begin position="162"/>
        <end position="250"/>
    </location>
</feature>
<dbReference type="Gene3D" id="1.10.150.20">
    <property type="entry name" value="5' to 3' exonuclease, C-terminal subdomain"/>
    <property type="match status" value="1"/>
</dbReference>
<comment type="function">
    <text evidence="4">Poorly processive, error-prone DNA polymerase involved in untargeted mutagenesis. Copies undamaged DNA at stalled replication forks, which arise in vivo from mismatched or misaligned primer ends. These misaligned primers can be extended by PolIV. Exhibits no 3'-5' exonuclease (proofreading) activity. May be involved in translesional synthesis, in conjunction with the beta clamp from PolIII.</text>
</comment>
<evidence type="ECO:0000313" key="10">
    <source>
        <dbReference type="EMBL" id="URW75638.1"/>
    </source>
</evidence>
<evidence type="ECO:0000259" key="7">
    <source>
        <dbReference type="Pfam" id="PF00817"/>
    </source>
</evidence>
<feature type="domain" description="UmuC" evidence="7">
    <location>
        <begin position="249"/>
        <end position="372"/>
    </location>
</feature>
<dbReference type="EC" id="2.7.7.7" evidence="2"/>
<evidence type="ECO:0000259" key="8">
    <source>
        <dbReference type="Pfam" id="PF11799"/>
    </source>
</evidence>
<sequence length="742" mass="78864">MKRVAALYLPSWSIDRWRVAARRAPRSAGASEQSSMAPMRGEAVAAPRPTSAHSASDDGAGFARDGAAVARAQDGTEESHLHLPSPRNPGAPSRHLDASLATLATHVAAERATACSVPRGGGWRPGARWAKAEVQAAIAALPAHQRPPMRELGRHSEVADHPFKRLRGDDGGAANSSPARGGGARSATEGAGRNSLACGEAGLSSILPGTGRGTAREASGGGGSPRAHRPLPAPSTSCAAPPPRAGEDSPLVLTHKIGSRVEVAAACEHARALGIVPGMALTQARAQTPGLVARDADHAGDAADLDRLAVVLARRFAPIVAIDGAAGLLIDITGTEHLHGGEAAMARKLVRQLARRGYAARVAIADTPGAAHALARHGGQAITLCHDAATALAPLPTPALRIGMAAVELLRRLGIDTIGQLAQVARGPLVRRFGPGIVARLDQALGWLPEPLVPVIPAEPIAVVQRFAEPIATAEAIEHWLGMLVPRLTAELATAGLGARRIEVIADRVDTMAQRIRIGLARPSRDPAHILRLLVRRIGDVEPGYGIDAITLHLRAADRLGPEALAPELAEEATPDLTPLIDTLATRGSALWRQQPVESDVPERSVASVPPLDPPERRQQPLKADDVRRLDLTAPLHPWHPRWPRPVRLLARPERLDNVMALMPDGAPRRFVWRGHGYTVARADGPERIAGEWWSRSGERHAVRDYFQVEDDAGTRFWLYRRGDGERSVTGDLAWFLHGWFG</sequence>
<dbReference type="Pfam" id="PF00817">
    <property type="entry name" value="IMS"/>
    <property type="match status" value="1"/>
</dbReference>
<dbReference type="Proteomes" id="UP001055580">
    <property type="component" value="Chromosome"/>
</dbReference>
<feature type="domain" description="DNA polymerase Y-family little finger" evidence="8">
    <location>
        <begin position="463"/>
        <end position="547"/>
    </location>
</feature>